<comment type="caution">
    <text evidence="1">The sequence shown here is derived from an EMBL/GenBank/DDBJ whole genome shotgun (WGS) entry which is preliminary data.</text>
</comment>
<dbReference type="EMBL" id="BARS01009724">
    <property type="protein sequence ID" value="GAF78689.1"/>
    <property type="molecule type" value="Genomic_DNA"/>
</dbReference>
<dbReference type="InterPro" id="IPR038573">
    <property type="entry name" value="BrnT_sf"/>
</dbReference>
<proteinExistence type="predicted"/>
<organism evidence="1">
    <name type="scientific">marine sediment metagenome</name>
    <dbReference type="NCBI Taxonomy" id="412755"/>
    <lineage>
        <taxon>unclassified sequences</taxon>
        <taxon>metagenomes</taxon>
        <taxon>ecological metagenomes</taxon>
    </lineage>
</organism>
<dbReference type="Gene3D" id="3.10.450.530">
    <property type="entry name" value="Ribonuclease toxin, BrnT, of type II toxin-antitoxin system"/>
    <property type="match status" value="1"/>
</dbReference>
<protein>
    <recommendedName>
        <fullName evidence="2">BrnT family toxin</fullName>
    </recommendedName>
</protein>
<dbReference type="AlphaFoldDB" id="X0SCD8"/>
<gene>
    <name evidence="1" type="ORF">S01H1_18221</name>
</gene>
<name>X0SCD8_9ZZZZ</name>
<sequence length="33" mass="4083">MKEVRFEWNKKKYLANFRNHGVAFDEAKTVFYD</sequence>
<feature type="non-terminal residue" evidence="1">
    <location>
        <position position="33"/>
    </location>
</feature>
<evidence type="ECO:0000313" key="1">
    <source>
        <dbReference type="EMBL" id="GAF78689.1"/>
    </source>
</evidence>
<accession>X0SCD8</accession>
<evidence type="ECO:0008006" key="2">
    <source>
        <dbReference type="Google" id="ProtNLM"/>
    </source>
</evidence>
<reference evidence="1" key="1">
    <citation type="journal article" date="2014" name="Front. Microbiol.">
        <title>High frequency of phylogenetically diverse reductive dehalogenase-homologous genes in deep subseafloor sedimentary metagenomes.</title>
        <authorList>
            <person name="Kawai M."/>
            <person name="Futagami T."/>
            <person name="Toyoda A."/>
            <person name="Takaki Y."/>
            <person name="Nishi S."/>
            <person name="Hori S."/>
            <person name="Arai W."/>
            <person name="Tsubouchi T."/>
            <person name="Morono Y."/>
            <person name="Uchiyama I."/>
            <person name="Ito T."/>
            <person name="Fujiyama A."/>
            <person name="Inagaki F."/>
            <person name="Takami H."/>
        </authorList>
    </citation>
    <scope>NUCLEOTIDE SEQUENCE</scope>
    <source>
        <strain evidence="1">Expedition CK06-06</strain>
    </source>
</reference>